<reference evidence="9 10" key="1">
    <citation type="submission" date="2016-03" db="EMBL/GenBank/DDBJ databases">
        <title>Comparative genomics of Pseudogymnoascus destructans, the fungus causing white-nose syndrome of bats.</title>
        <authorList>
            <person name="Palmer J.M."/>
            <person name="Drees K.P."/>
            <person name="Foster J.T."/>
            <person name="Lindner D.L."/>
        </authorList>
    </citation>
    <scope>NUCLEOTIDE SEQUENCE [LARGE SCALE GENOMIC DNA]</scope>
    <source>
        <strain evidence="9 10">UAMH 10579</strain>
    </source>
</reference>
<dbReference type="PANTHER" id="PTHR33048:SF55">
    <property type="entry name" value="INTEGRAL MEMBRANE PROTEIN"/>
    <property type="match status" value="1"/>
</dbReference>
<keyword evidence="4 7" id="KW-0472">Membrane</keyword>
<dbReference type="STRING" id="342668.A0A1B8GV22"/>
<feature type="transmembrane region" description="Helical" evidence="7">
    <location>
        <begin position="181"/>
        <end position="199"/>
    </location>
</feature>
<dbReference type="AlphaFoldDB" id="A0A1B8GV22"/>
<evidence type="ECO:0000256" key="2">
    <source>
        <dbReference type="ARBA" id="ARBA00022692"/>
    </source>
</evidence>
<keyword evidence="2 7" id="KW-0812">Transmembrane</keyword>
<feature type="region of interest" description="Disordered" evidence="6">
    <location>
        <begin position="356"/>
        <end position="380"/>
    </location>
</feature>
<feature type="transmembrane region" description="Helical" evidence="7">
    <location>
        <begin position="50"/>
        <end position="74"/>
    </location>
</feature>
<evidence type="ECO:0000256" key="6">
    <source>
        <dbReference type="SAM" id="MobiDB-lite"/>
    </source>
</evidence>
<evidence type="ECO:0000256" key="7">
    <source>
        <dbReference type="SAM" id="Phobius"/>
    </source>
</evidence>
<dbReference type="PANTHER" id="PTHR33048">
    <property type="entry name" value="PTH11-LIKE INTEGRAL MEMBRANE PROTEIN (AFU_ORTHOLOGUE AFUA_5G11245)"/>
    <property type="match status" value="1"/>
</dbReference>
<proteinExistence type="inferred from homology"/>
<evidence type="ECO:0000256" key="1">
    <source>
        <dbReference type="ARBA" id="ARBA00004141"/>
    </source>
</evidence>
<dbReference type="InterPro" id="IPR052337">
    <property type="entry name" value="SAT4-like"/>
</dbReference>
<evidence type="ECO:0000313" key="9">
    <source>
        <dbReference type="EMBL" id="OBT99692.1"/>
    </source>
</evidence>
<comment type="similarity">
    <text evidence="5">Belongs to the SAT4 family.</text>
</comment>
<dbReference type="GeneID" id="28835507"/>
<dbReference type="EMBL" id="KV460211">
    <property type="protein sequence ID" value="OBT99692.1"/>
    <property type="molecule type" value="Genomic_DNA"/>
</dbReference>
<dbReference type="OrthoDB" id="5401779at2759"/>
<feature type="transmembrane region" description="Helical" evidence="7">
    <location>
        <begin position="17"/>
        <end position="38"/>
    </location>
</feature>
<dbReference type="Pfam" id="PF20684">
    <property type="entry name" value="Fung_rhodopsin"/>
    <property type="match status" value="1"/>
</dbReference>
<evidence type="ECO:0000259" key="8">
    <source>
        <dbReference type="Pfam" id="PF20684"/>
    </source>
</evidence>
<feature type="domain" description="Rhodopsin" evidence="8">
    <location>
        <begin position="35"/>
        <end position="275"/>
    </location>
</feature>
<evidence type="ECO:0000256" key="3">
    <source>
        <dbReference type="ARBA" id="ARBA00022989"/>
    </source>
</evidence>
<dbReference type="GO" id="GO:0016020">
    <property type="term" value="C:membrane"/>
    <property type="evidence" value="ECO:0007669"/>
    <property type="project" value="UniProtKB-SubCell"/>
</dbReference>
<dbReference type="Proteomes" id="UP000091956">
    <property type="component" value="Unassembled WGS sequence"/>
</dbReference>
<organism evidence="9 10">
    <name type="scientific">Pseudogymnoascus verrucosus</name>
    <dbReference type="NCBI Taxonomy" id="342668"/>
    <lineage>
        <taxon>Eukaryota</taxon>
        <taxon>Fungi</taxon>
        <taxon>Dikarya</taxon>
        <taxon>Ascomycota</taxon>
        <taxon>Pezizomycotina</taxon>
        <taxon>Leotiomycetes</taxon>
        <taxon>Thelebolales</taxon>
        <taxon>Thelebolaceae</taxon>
        <taxon>Pseudogymnoascus</taxon>
    </lineage>
</organism>
<protein>
    <recommendedName>
        <fullName evidence="8">Rhodopsin domain-containing protein</fullName>
    </recommendedName>
</protein>
<keyword evidence="3 7" id="KW-1133">Transmembrane helix</keyword>
<keyword evidence="10" id="KW-1185">Reference proteome</keyword>
<feature type="transmembrane region" description="Helical" evidence="7">
    <location>
        <begin position="130"/>
        <end position="152"/>
    </location>
</feature>
<sequence>MTAAVPSGPDTKNGNTFVYLNIPLLFLSAIIVGYRVWWRCIRNGSGALNKADICVIICLIFNIIQVACISSAILNWGFGHHAPYLSAEQRYNSLLLFFVFQCFVKNTVAITKLSFLFLYLDIFPQRNFRIICWALIVHISAAIVALSFTTIFQCTPVKYSWDKTVPGSCINIKAFWYGQSGWNTLMDVIVLILPIPVIVKLQMNRRAKLGLLAVFILGTFVCITSIERLISLNFNATFAKDFTWATGTSVIWTQVESTVGVICACAPTLRSPLARLMPFVFGSTKHDQSYPLGDGVSQGVSYNARIAQRSKTHGGSEVGMEDVGTHYKGEGSEERIIGIQKTVSIELTYLERPGEVNTEGNKTYKEHRFDRHDIQSTSVA</sequence>
<dbReference type="InterPro" id="IPR049326">
    <property type="entry name" value="Rhodopsin_dom_fungi"/>
</dbReference>
<evidence type="ECO:0000313" key="10">
    <source>
        <dbReference type="Proteomes" id="UP000091956"/>
    </source>
</evidence>
<feature type="compositionally biased region" description="Basic and acidic residues" evidence="6">
    <location>
        <begin position="362"/>
        <end position="374"/>
    </location>
</feature>
<feature type="transmembrane region" description="Helical" evidence="7">
    <location>
        <begin position="94"/>
        <end position="118"/>
    </location>
</feature>
<evidence type="ECO:0000256" key="4">
    <source>
        <dbReference type="ARBA" id="ARBA00023136"/>
    </source>
</evidence>
<accession>A0A1B8GV22</accession>
<dbReference type="RefSeq" id="XP_018133425.1">
    <property type="nucleotide sequence ID" value="XM_018271632.2"/>
</dbReference>
<evidence type="ECO:0000256" key="5">
    <source>
        <dbReference type="ARBA" id="ARBA00038359"/>
    </source>
</evidence>
<feature type="transmembrane region" description="Helical" evidence="7">
    <location>
        <begin position="211"/>
        <end position="230"/>
    </location>
</feature>
<gene>
    <name evidence="9" type="ORF">VE01_02121</name>
</gene>
<reference evidence="10" key="2">
    <citation type="journal article" date="2018" name="Nat. Commun.">
        <title>Extreme sensitivity to ultraviolet light in the fungal pathogen causing white-nose syndrome of bats.</title>
        <authorList>
            <person name="Palmer J.M."/>
            <person name="Drees K.P."/>
            <person name="Foster J.T."/>
            <person name="Lindner D.L."/>
        </authorList>
    </citation>
    <scope>NUCLEOTIDE SEQUENCE [LARGE SCALE GENOMIC DNA]</scope>
    <source>
        <strain evidence="10">UAMH 10579</strain>
    </source>
</reference>
<comment type="subcellular location">
    <subcellularLocation>
        <location evidence="1">Membrane</location>
        <topology evidence="1">Multi-pass membrane protein</topology>
    </subcellularLocation>
</comment>
<name>A0A1B8GV22_9PEZI</name>